<evidence type="ECO:0000256" key="1">
    <source>
        <dbReference type="ARBA" id="ARBA00007227"/>
    </source>
</evidence>
<dbReference type="InterPro" id="IPR001387">
    <property type="entry name" value="Cro/C1-type_HTH"/>
</dbReference>
<protein>
    <recommendedName>
        <fullName evidence="2">HTH cro/C1-type domain-containing protein</fullName>
    </recommendedName>
</protein>
<dbReference type="PANTHER" id="PTHR43236:SF1">
    <property type="entry name" value="BLL7220 PROTEIN"/>
    <property type="match status" value="1"/>
</dbReference>
<dbReference type="InterPro" id="IPR010982">
    <property type="entry name" value="Lambda_DNA-bd_dom_sf"/>
</dbReference>
<evidence type="ECO:0000313" key="3">
    <source>
        <dbReference type="EMBL" id="BCJ37517.1"/>
    </source>
</evidence>
<dbReference type="Pfam" id="PF01381">
    <property type="entry name" value="HTH_3"/>
    <property type="match status" value="1"/>
</dbReference>
<dbReference type="Pfam" id="PF06114">
    <property type="entry name" value="Peptidase_M78"/>
    <property type="match status" value="1"/>
</dbReference>
<dbReference type="CDD" id="cd00093">
    <property type="entry name" value="HTH_XRE"/>
    <property type="match status" value="1"/>
</dbReference>
<dbReference type="EMBL" id="AP023355">
    <property type="protein sequence ID" value="BCJ37517.1"/>
    <property type="molecule type" value="Genomic_DNA"/>
</dbReference>
<dbReference type="SUPFAM" id="SSF47413">
    <property type="entry name" value="lambda repressor-like DNA-binding domains"/>
    <property type="match status" value="1"/>
</dbReference>
<name>A0A7R7DU64_9ACTN</name>
<keyword evidence="4" id="KW-1185">Reference proteome</keyword>
<dbReference type="Proteomes" id="UP000611640">
    <property type="component" value="Chromosome"/>
</dbReference>
<dbReference type="SMART" id="SM00530">
    <property type="entry name" value="HTH_XRE"/>
    <property type="match status" value="1"/>
</dbReference>
<evidence type="ECO:0000259" key="2">
    <source>
        <dbReference type="PROSITE" id="PS50943"/>
    </source>
</evidence>
<dbReference type="Gene3D" id="1.10.260.40">
    <property type="entry name" value="lambda repressor-like DNA-binding domains"/>
    <property type="match status" value="1"/>
</dbReference>
<comment type="similarity">
    <text evidence="1">Belongs to the short-chain fatty acyl-CoA assimilation regulator (ScfR) family.</text>
</comment>
<gene>
    <name evidence="3" type="ORF">Athai_50200</name>
</gene>
<organism evidence="3 4">
    <name type="scientific">Actinocatenispora thailandica</name>
    <dbReference type="NCBI Taxonomy" id="227318"/>
    <lineage>
        <taxon>Bacteria</taxon>
        <taxon>Bacillati</taxon>
        <taxon>Actinomycetota</taxon>
        <taxon>Actinomycetes</taxon>
        <taxon>Micromonosporales</taxon>
        <taxon>Micromonosporaceae</taxon>
        <taxon>Actinocatenispora</taxon>
    </lineage>
</organism>
<dbReference type="InterPro" id="IPR010359">
    <property type="entry name" value="IrrE_HExxH"/>
</dbReference>
<accession>A0A7R7DU64</accession>
<dbReference type="PANTHER" id="PTHR43236">
    <property type="entry name" value="ANTITOXIN HIGA1"/>
    <property type="match status" value="1"/>
</dbReference>
<dbReference type="Gene3D" id="1.10.10.2910">
    <property type="match status" value="1"/>
</dbReference>
<reference evidence="3 4" key="1">
    <citation type="submission" date="2020-08" db="EMBL/GenBank/DDBJ databases">
        <title>Whole genome shotgun sequence of Actinocatenispora thailandica NBRC 105041.</title>
        <authorList>
            <person name="Komaki H."/>
            <person name="Tamura T."/>
        </authorList>
    </citation>
    <scope>NUCLEOTIDE SEQUENCE [LARGE SCALE GENOMIC DNA]</scope>
    <source>
        <strain evidence="3 4">NBRC 105041</strain>
    </source>
</reference>
<sequence>MTQAQLATIAHLDRSALAKIESGTRQVSALELARLATALDARIEWFVGDEPAPLLSRRNMAEPGAPSPAVDATVERISRGVLFVREHDPRLSASAIEPKPFPTTLAECEALAVTVRDELGVGADAPLDRLAERGERLGLLTFSLDLGGSANAADAATMLLDTGGVALINGQLKVGRRRLALAHEIGHFLVADDYTVDWRIAAEQNAERREQRLDRFARALLLPAGAVRQQWDALLRGPEGSLRTAAVKLASSYRVDMSTLARRLQELNIVDGKAAGIVREVRTKKADIVDFDLVVSHELAPPELPDSYIRAVLGLYRKETISAPRALDLLLDTWPVSELPDLPERAEQAIWQYL</sequence>
<dbReference type="GO" id="GO:0003677">
    <property type="term" value="F:DNA binding"/>
    <property type="evidence" value="ECO:0007669"/>
    <property type="project" value="InterPro"/>
</dbReference>
<proteinExistence type="inferred from homology"/>
<dbReference type="InterPro" id="IPR052345">
    <property type="entry name" value="Rad_response_metalloprotease"/>
</dbReference>
<dbReference type="AlphaFoldDB" id="A0A7R7DU64"/>
<dbReference type="PROSITE" id="PS50943">
    <property type="entry name" value="HTH_CROC1"/>
    <property type="match status" value="1"/>
</dbReference>
<feature type="domain" description="HTH cro/C1-type" evidence="2">
    <location>
        <begin position="1"/>
        <end position="46"/>
    </location>
</feature>
<evidence type="ECO:0000313" key="4">
    <source>
        <dbReference type="Proteomes" id="UP000611640"/>
    </source>
</evidence>
<dbReference type="KEGG" id="atl:Athai_50200"/>